<name>A0A2S0PA40_9NEIS</name>
<protein>
    <submittedName>
        <fullName evidence="2">PepSY domain-containing protein</fullName>
    </submittedName>
</protein>
<dbReference type="AlphaFoldDB" id="A0A2S0PA40"/>
<dbReference type="STRING" id="1122240.GCA_000620105_02563"/>
<accession>A0A2S0PA40</accession>
<evidence type="ECO:0000259" key="1">
    <source>
        <dbReference type="Pfam" id="PF13670"/>
    </source>
</evidence>
<dbReference type="InterPro" id="IPR025711">
    <property type="entry name" value="PepSY"/>
</dbReference>
<dbReference type="Pfam" id="PF13670">
    <property type="entry name" value="PepSY_2"/>
    <property type="match status" value="1"/>
</dbReference>
<sequence length="126" mass="13804">MTDVMVGLFQTVDTGPDGETGQPSGPLNAEPGVAVMRRILICMPLLLAGAAVHAAPPTPSPCTDAPRAQWLSDEQLLSEVKRMGYKLKRYEQERQCVEVEGWDRNGQRVALRVDPATARIVQTTFK</sequence>
<reference evidence="2 3" key="1">
    <citation type="submission" date="2018-04" db="EMBL/GenBank/DDBJ databases">
        <title>Denitrifier Microvirgula.</title>
        <authorList>
            <person name="Anderson E."/>
            <person name="Jang J."/>
            <person name="Ishii S."/>
        </authorList>
    </citation>
    <scope>NUCLEOTIDE SEQUENCE [LARGE SCALE GENOMIC DNA]</scope>
    <source>
        <strain evidence="2 3">BE2.4</strain>
    </source>
</reference>
<evidence type="ECO:0000313" key="2">
    <source>
        <dbReference type="EMBL" id="AVY94192.1"/>
    </source>
</evidence>
<keyword evidence="3" id="KW-1185">Reference proteome</keyword>
<dbReference type="Proteomes" id="UP000244173">
    <property type="component" value="Chromosome"/>
</dbReference>
<evidence type="ECO:0000313" key="3">
    <source>
        <dbReference type="Proteomes" id="UP000244173"/>
    </source>
</evidence>
<dbReference type="EMBL" id="CP028519">
    <property type="protein sequence ID" value="AVY94192.1"/>
    <property type="molecule type" value="Genomic_DNA"/>
</dbReference>
<dbReference type="KEGG" id="maer:DAI18_09170"/>
<organism evidence="2 3">
    <name type="scientific">Microvirgula aerodenitrificans</name>
    <dbReference type="NCBI Taxonomy" id="57480"/>
    <lineage>
        <taxon>Bacteria</taxon>
        <taxon>Pseudomonadati</taxon>
        <taxon>Pseudomonadota</taxon>
        <taxon>Betaproteobacteria</taxon>
        <taxon>Neisseriales</taxon>
        <taxon>Aquaspirillaceae</taxon>
        <taxon>Microvirgula</taxon>
    </lineage>
</organism>
<proteinExistence type="predicted"/>
<gene>
    <name evidence="2" type="ORF">DAI18_09170</name>
</gene>
<feature type="domain" description="PepSY" evidence="1">
    <location>
        <begin position="46"/>
        <end position="123"/>
    </location>
</feature>